<dbReference type="SMART" id="SM00240">
    <property type="entry name" value="FHA"/>
    <property type="match status" value="1"/>
</dbReference>
<keyword evidence="3" id="KW-1185">Reference proteome</keyword>
<dbReference type="Pfam" id="PF00498">
    <property type="entry name" value="FHA"/>
    <property type="match status" value="1"/>
</dbReference>
<organism evidence="2 3">
    <name type="scientific">Shinella curvata</name>
    <dbReference type="NCBI Taxonomy" id="1817964"/>
    <lineage>
        <taxon>Bacteria</taxon>
        <taxon>Pseudomonadati</taxon>
        <taxon>Pseudomonadota</taxon>
        <taxon>Alphaproteobacteria</taxon>
        <taxon>Hyphomicrobiales</taxon>
        <taxon>Rhizobiaceae</taxon>
        <taxon>Shinella</taxon>
    </lineage>
</organism>
<dbReference type="RefSeq" id="WP_244762663.1">
    <property type="nucleotide sequence ID" value="NZ_JALJCJ010000005.1"/>
</dbReference>
<comment type="caution">
    <text evidence="2">The sequence shown here is derived from an EMBL/GenBank/DDBJ whole genome shotgun (WGS) entry which is preliminary data.</text>
</comment>
<dbReference type="Proteomes" id="UP001177080">
    <property type="component" value="Unassembled WGS sequence"/>
</dbReference>
<proteinExistence type="predicted"/>
<dbReference type="PROSITE" id="PS50006">
    <property type="entry name" value="FHA_DOMAIN"/>
    <property type="match status" value="1"/>
</dbReference>
<sequence>MRLRLVLRGPERLTAGLRERTVETGSIVIGRSDEADWVLADLERIVSKRHCRIERQAGGFLLTDMSTNGVLVNGVPLGREVGKMLVDRDVLTLGDAVIAVAIETDPPMESTPSVQAVPAGDPFADGPFGFDEAAQGAAKTAVLPETTAENARGKVAVLQDWWVPEATGREGDTKPVDISGGVDVASNENTNVAGAAVASPVTAEANLVAEAEGLDVAVFARTVEMAMSVLSIDEKRKFEGQLRDLLRKERVG</sequence>
<dbReference type="SUPFAM" id="SSF49879">
    <property type="entry name" value="SMAD/FHA domain"/>
    <property type="match status" value="1"/>
</dbReference>
<dbReference type="Gene3D" id="2.60.200.20">
    <property type="match status" value="1"/>
</dbReference>
<evidence type="ECO:0000259" key="1">
    <source>
        <dbReference type="PROSITE" id="PS50006"/>
    </source>
</evidence>
<dbReference type="InterPro" id="IPR000253">
    <property type="entry name" value="FHA_dom"/>
</dbReference>
<evidence type="ECO:0000313" key="2">
    <source>
        <dbReference type="EMBL" id="MDO6122148.1"/>
    </source>
</evidence>
<feature type="domain" description="FHA" evidence="1">
    <location>
        <begin position="27"/>
        <end position="77"/>
    </location>
</feature>
<dbReference type="EMBL" id="WHSC02000005">
    <property type="protein sequence ID" value="MDO6122148.1"/>
    <property type="molecule type" value="Genomic_DNA"/>
</dbReference>
<dbReference type="InterPro" id="IPR008984">
    <property type="entry name" value="SMAD_FHA_dom_sf"/>
</dbReference>
<gene>
    <name evidence="2" type="ORF">GB928_013220</name>
</gene>
<name>A0ABT8XFB3_9HYPH</name>
<reference evidence="2" key="1">
    <citation type="submission" date="2022-04" db="EMBL/GenBank/DDBJ databases">
        <title>Shinella lacus sp. nov., a novel member of the genus Shinella from water.</title>
        <authorList>
            <person name="Deng Y."/>
        </authorList>
    </citation>
    <scope>NUCLEOTIDE SEQUENCE</scope>
    <source>
        <strain evidence="2">JCM 31239</strain>
    </source>
</reference>
<evidence type="ECO:0000313" key="3">
    <source>
        <dbReference type="Proteomes" id="UP001177080"/>
    </source>
</evidence>
<protein>
    <submittedName>
        <fullName evidence="2">FHA domain-containing protein</fullName>
    </submittedName>
</protein>
<dbReference type="CDD" id="cd00060">
    <property type="entry name" value="FHA"/>
    <property type="match status" value="1"/>
</dbReference>
<accession>A0ABT8XFB3</accession>